<dbReference type="EMBL" id="CP003348">
    <property type="protein sequence ID" value="AFM00356.1"/>
    <property type="molecule type" value="Genomic_DNA"/>
</dbReference>
<dbReference type="KEGG" id="ddh:Desde_1968"/>
<evidence type="ECO:0000313" key="2">
    <source>
        <dbReference type="EMBL" id="AFM00356.1"/>
    </source>
</evidence>
<protein>
    <recommendedName>
        <fullName evidence="4">DUF2975 domain-containing protein</fullName>
    </recommendedName>
</protein>
<organism evidence="2 3">
    <name type="scientific">Desulfitobacterium dehalogenans (strain ATCC 51507 / DSM 9161 / JW/IU-DC1)</name>
    <dbReference type="NCBI Taxonomy" id="756499"/>
    <lineage>
        <taxon>Bacteria</taxon>
        <taxon>Bacillati</taxon>
        <taxon>Bacillota</taxon>
        <taxon>Clostridia</taxon>
        <taxon>Eubacteriales</taxon>
        <taxon>Desulfitobacteriaceae</taxon>
        <taxon>Desulfitobacterium</taxon>
    </lineage>
</organism>
<feature type="transmembrane region" description="Helical" evidence="1">
    <location>
        <begin position="117"/>
        <end position="139"/>
    </location>
</feature>
<keyword evidence="3" id="KW-1185">Reference proteome</keyword>
<sequence precursor="true">MGPAQSISKFLIVLLNLTIFFLLLIALALSIYSFQNHLSVDSDLVIGTLFRLSFFGLFIFMIYKLKGIIITVKTGEPFCPNNIKRFYSIATSIFVLGVIDLIGNLNSHQGFVLIDTPYFVIKATSFIYILLGCLALVLAEVFKMALTIKNDHDLTI</sequence>
<dbReference type="OrthoDB" id="9791568at2"/>
<dbReference type="RefSeq" id="WP_014793843.1">
    <property type="nucleotide sequence ID" value="NC_018017.1"/>
</dbReference>
<feature type="transmembrane region" description="Helical" evidence="1">
    <location>
        <begin position="12"/>
        <end position="32"/>
    </location>
</feature>
<dbReference type="InterPro" id="IPR021354">
    <property type="entry name" value="DUF2975"/>
</dbReference>
<proteinExistence type="predicted"/>
<dbReference type="HOGENOM" id="CLU_1683567_0_0_9"/>
<evidence type="ECO:0000313" key="3">
    <source>
        <dbReference type="Proteomes" id="UP000006053"/>
    </source>
</evidence>
<reference evidence="3" key="1">
    <citation type="submission" date="2012-06" db="EMBL/GenBank/DDBJ databases">
        <title>Complete sequence of Desulfitobacterium dehalogenans ATCC 51507.</title>
        <authorList>
            <person name="Lucas S."/>
            <person name="Han J."/>
            <person name="Lapidus A."/>
            <person name="Cheng J.-F."/>
            <person name="Goodwin L."/>
            <person name="Pitluck S."/>
            <person name="Peters L."/>
            <person name="Ovchinnikova G."/>
            <person name="Teshima H."/>
            <person name="Detter J.C."/>
            <person name="Han C."/>
            <person name="Tapia R."/>
            <person name="Land M."/>
            <person name="Hauser L."/>
            <person name="Kyrpides N."/>
            <person name="Ivanova N."/>
            <person name="Pagani I."/>
            <person name="Kruse T."/>
            <person name="de Vos W.M."/>
            <person name="Smidt H."/>
            <person name="Woyke T."/>
        </authorList>
    </citation>
    <scope>NUCLEOTIDE SEQUENCE [LARGE SCALE GENOMIC DNA]</scope>
    <source>
        <strain evidence="3">ATCC 51507 / DSM 9161 / JW/IU-DC1</strain>
    </source>
</reference>
<keyword evidence="1" id="KW-0812">Transmembrane</keyword>
<dbReference type="AlphaFoldDB" id="I4A8S1"/>
<dbReference type="STRING" id="756499.Desde_1968"/>
<keyword evidence="1" id="KW-0472">Membrane</keyword>
<feature type="transmembrane region" description="Helical" evidence="1">
    <location>
        <begin position="86"/>
        <end position="105"/>
    </location>
</feature>
<accession>I4A8S1</accession>
<dbReference type="Pfam" id="PF11188">
    <property type="entry name" value="DUF2975"/>
    <property type="match status" value="1"/>
</dbReference>
<keyword evidence="1" id="KW-1133">Transmembrane helix</keyword>
<evidence type="ECO:0008006" key="4">
    <source>
        <dbReference type="Google" id="ProtNLM"/>
    </source>
</evidence>
<evidence type="ECO:0000256" key="1">
    <source>
        <dbReference type="SAM" id="Phobius"/>
    </source>
</evidence>
<name>I4A8S1_DESDJ</name>
<reference evidence="2 3" key="2">
    <citation type="journal article" date="2015" name="J. Bacteriol.">
        <title>Genomic, proteomic, and biochemical analysis of the organohalide respiratory pathway in Desulfitobacterium dehalogenans.</title>
        <authorList>
            <person name="Kruse T."/>
            <person name="van de Pas B.A."/>
            <person name="Atteia A."/>
            <person name="Krab K."/>
            <person name="Hagen W.R."/>
            <person name="Goodwin L."/>
            <person name="Chain P."/>
            <person name="Boeren S."/>
            <person name="Maphosa F."/>
            <person name="Schraa G."/>
            <person name="de Vos W.M."/>
            <person name="van der Oost J."/>
            <person name="Smidt H."/>
            <person name="Stams A.J."/>
        </authorList>
    </citation>
    <scope>NUCLEOTIDE SEQUENCE [LARGE SCALE GENOMIC DNA]</scope>
    <source>
        <strain evidence="3">ATCC 51507 / DSM 9161 / JW/IU-DC1</strain>
    </source>
</reference>
<gene>
    <name evidence="2" type="ordered locus">Desde_1968</name>
</gene>
<feature type="transmembrane region" description="Helical" evidence="1">
    <location>
        <begin position="44"/>
        <end position="65"/>
    </location>
</feature>
<dbReference type="Proteomes" id="UP000006053">
    <property type="component" value="Chromosome"/>
</dbReference>